<dbReference type="RefSeq" id="WP_184757978.1">
    <property type="nucleotide sequence ID" value="NZ_BAABEK010000167.1"/>
</dbReference>
<protein>
    <recommendedName>
        <fullName evidence="3">Transposase</fullName>
    </recommendedName>
</protein>
<organism evidence="1 2">
    <name type="scientific">Streptosporangium album</name>
    <dbReference type="NCBI Taxonomy" id="47479"/>
    <lineage>
        <taxon>Bacteria</taxon>
        <taxon>Bacillati</taxon>
        <taxon>Actinomycetota</taxon>
        <taxon>Actinomycetes</taxon>
        <taxon>Streptosporangiales</taxon>
        <taxon>Streptosporangiaceae</taxon>
        <taxon>Streptosporangium</taxon>
    </lineage>
</organism>
<keyword evidence="2" id="KW-1185">Reference proteome</keyword>
<comment type="caution">
    <text evidence="1">The sequence shown here is derived from an EMBL/GenBank/DDBJ whole genome shotgun (WGS) entry which is preliminary data.</text>
</comment>
<dbReference type="EMBL" id="JACHJU010000003">
    <property type="protein sequence ID" value="MBB4941898.1"/>
    <property type="molecule type" value="Genomic_DNA"/>
</dbReference>
<accession>A0A7W7S0Z5</accession>
<reference evidence="1 2" key="1">
    <citation type="submission" date="2020-08" db="EMBL/GenBank/DDBJ databases">
        <title>Sequencing the genomes of 1000 actinobacteria strains.</title>
        <authorList>
            <person name="Klenk H.-P."/>
        </authorList>
    </citation>
    <scope>NUCLEOTIDE SEQUENCE [LARGE SCALE GENOMIC DNA]</scope>
    <source>
        <strain evidence="1 2">DSM 43023</strain>
    </source>
</reference>
<dbReference type="AlphaFoldDB" id="A0A7W7S0Z5"/>
<name>A0A7W7S0Z5_9ACTN</name>
<evidence type="ECO:0000313" key="2">
    <source>
        <dbReference type="Proteomes" id="UP000534286"/>
    </source>
</evidence>
<dbReference type="Proteomes" id="UP000534286">
    <property type="component" value="Unassembled WGS sequence"/>
</dbReference>
<gene>
    <name evidence="1" type="ORF">FHR32_006284</name>
</gene>
<evidence type="ECO:0008006" key="3">
    <source>
        <dbReference type="Google" id="ProtNLM"/>
    </source>
</evidence>
<proteinExistence type="predicted"/>
<sequence length="237" mass="25598">MEHTARSPWSRPGAEFFTDPADPLQRRYEALRAYLLDGVALTDAADRFGYTPAASTTVVRDFRAGHRDFFAPPPRPGPKTAPAKDAARTRIIELRWGGHSAVEISQVLATEGTPLNRTGVAEVLAEEGFERMRPRPHDQRGLPRRQVLPVAKSADFGVLPAHAETRVAGLLLAVPELVALDLPALVAAAGYPGSRWIEATSSVLSLLALKLTGIRRISHVEELAADPGPSLSDCCET</sequence>
<evidence type="ECO:0000313" key="1">
    <source>
        <dbReference type="EMBL" id="MBB4941898.1"/>
    </source>
</evidence>